<protein>
    <submittedName>
        <fullName evidence="2">Uncharacterized protein</fullName>
    </submittedName>
</protein>
<feature type="transmembrane region" description="Helical" evidence="1">
    <location>
        <begin position="69"/>
        <end position="88"/>
    </location>
</feature>
<keyword evidence="1" id="KW-0812">Transmembrane</keyword>
<proteinExistence type="predicted"/>
<accession>A0ABX6QT60</accession>
<keyword evidence="1" id="KW-0472">Membrane</keyword>
<gene>
    <name evidence="2" type="ORF">FE840_018385</name>
</gene>
<reference evidence="2 3" key="1">
    <citation type="submission" date="2020-06" db="EMBL/GenBank/DDBJ databases">
        <title>Genome sequence of Rhizobium sp strain ADMK78.</title>
        <authorList>
            <person name="Rahi P."/>
        </authorList>
    </citation>
    <scope>NUCLEOTIDE SEQUENCE [LARGE SCALE GENOMIC DNA]</scope>
    <source>
        <strain evidence="2 3">ADMK78</strain>
        <plasmid evidence="2 3">pPRADMK78_01</plasmid>
    </source>
</reference>
<feature type="transmembrane region" description="Helical" evidence="1">
    <location>
        <begin position="36"/>
        <end position="57"/>
    </location>
</feature>
<evidence type="ECO:0000313" key="3">
    <source>
        <dbReference type="Proteomes" id="UP000308530"/>
    </source>
</evidence>
<evidence type="ECO:0000256" key="1">
    <source>
        <dbReference type="SAM" id="Phobius"/>
    </source>
</evidence>
<dbReference type="Proteomes" id="UP000308530">
    <property type="component" value="Plasmid pPRADMK78_01"/>
</dbReference>
<sequence>MSKMDHSRNADRAVKDTKDGELELARQEGFEALTPWFGWGLAPAAWALHQGVGYAMVEWLCTIGQRWPYHALTVFAVCLCATGIAAAVHALRRSRHIRPERSAARMRMMALVGLMLSAAALGGITVEYVPTFWIDTCKGIV</sequence>
<geneLocation type="plasmid" evidence="2 3">
    <name>pPRADMK78_01</name>
</geneLocation>
<dbReference type="EMBL" id="CP058351">
    <property type="protein sequence ID" value="QLF71622.1"/>
    <property type="molecule type" value="Genomic_DNA"/>
</dbReference>
<keyword evidence="1" id="KW-1133">Transmembrane helix</keyword>
<organism evidence="2 3">
    <name type="scientific">Peteryoungia desertarenae</name>
    <dbReference type="NCBI Taxonomy" id="1813451"/>
    <lineage>
        <taxon>Bacteria</taxon>
        <taxon>Pseudomonadati</taxon>
        <taxon>Pseudomonadota</taxon>
        <taxon>Alphaproteobacteria</taxon>
        <taxon>Hyphomicrobiales</taxon>
        <taxon>Rhizobiaceae</taxon>
        <taxon>Peteryoungia</taxon>
    </lineage>
</organism>
<name>A0ABX6QT60_9HYPH</name>
<feature type="transmembrane region" description="Helical" evidence="1">
    <location>
        <begin position="108"/>
        <end position="126"/>
    </location>
</feature>
<dbReference type="RefSeq" id="WP_171033815.1">
    <property type="nucleotide sequence ID" value="NZ_CP058351.1"/>
</dbReference>
<evidence type="ECO:0000313" key="2">
    <source>
        <dbReference type="EMBL" id="QLF71622.1"/>
    </source>
</evidence>
<keyword evidence="2" id="KW-0614">Plasmid</keyword>
<keyword evidence="3" id="KW-1185">Reference proteome</keyword>